<gene>
    <name evidence="8" type="ORF">PA7_37050</name>
</gene>
<accession>A0A511DA94</accession>
<protein>
    <recommendedName>
        <fullName evidence="7">Radical SAM core domain-containing protein</fullName>
    </recommendedName>
</protein>
<dbReference type="InterPro" id="IPR007197">
    <property type="entry name" value="rSAM"/>
</dbReference>
<dbReference type="STRING" id="1123024.GCA_000423625_04586"/>
<dbReference type="InterPro" id="IPR058240">
    <property type="entry name" value="rSAM_sf"/>
</dbReference>
<organism evidence="8 9">
    <name type="scientific">Pseudonocardia asaccharolytica DSM 44247 = NBRC 16224</name>
    <dbReference type="NCBI Taxonomy" id="1123024"/>
    <lineage>
        <taxon>Bacteria</taxon>
        <taxon>Bacillati</taxon>
        <taxon>Actinomycetota</taxon>
        <taxon>Actinomycetes</taxon>
        <taxon>Pseudonocardiales</taxon>
        <taxon>Pseudonocardiaceae</taxon>
        <taxon>Pseudonocardia</taxon>
    </lineage>
</organism>
<dbReference type="InterPro" id="IPR034405">
    <property type="entry name" value="F420"/>
</dbReference>
<dbReference type="RefSeq" id="WP_084796368.1">
    <property type="nucleotide sequence ID" value="NZ_AUII01000037.1"/>
</dbReference>
<keyword evidence="5" id="KW-0408">Iron</keyword>
<keyword evidence="3" id="KW-0949">S-adenosyl-L-methionine</keyword>
<evidence type="ECO:0000256" key="3">
    <source>
        <dbReference type="ARBA" id="ARBA00022691"/>
    </source>
</evidence>
<evidence type="ECO:0000256" key="4">
    <source>
        <dbReference type="ARBA" id="ARBA00022723"/>
    </source>
</evidence>
<reference evidence="8 9" key="1">
    <citation type="submission" date="2019-07" db="EMBL/GenBank/DDBJ databases">
        <title>Whole genome shotgun sequence of Pseudonocardia asaccharolytica NBRC 16224.</title>
        <authorList>
            <person name="Hosoyama A."/>
            <person name="Uohara A."/>
            <person name="Ohji S."/>
            <person name="Ichikawa N."/>
        </authorList>
    </citation>
    <scope>NUCLEOTIDE SEQUENCE [LARGE SCALE GENOMIC DNA]</scope>
    <source>
        <strain evidence="8 9">NBRC 16224</strain>
    </source>
</reference>
<evidence type="ECO:0000313" key="9">
    <source>
        <dbReference type="Proteomes" id="UP000321328"/>
    </source>
</evidence>
<dbReference type="SFLD" id="SFLDS00029">
    <property type="entry name" value="Radical_SAM"/>
    <property type="match status" value="1"/>
</dbReference>
<dbReference type="PANTHER" id="PTHR43076">
    <property type="entry name" value="FO SYNTHASE (COFH)"/>
    <property type="match status" value="1"/>
</dbReference>
<evidence type="ECO:0000256" key="5">
    <source>
        <dbReference type="ARBA" id="ARBA00023004"/>
    </source>
</evidence>
<evidence type="ECO:0000256" key="6">
    <source>
        <dbReference type="ARBA" id="ARBA00023014"/>
    </source>
</evidence>
<evidence type="ECO:0000259" key="7">
    <source>
        <dbReference type="PROSITE" id="PS51918"/>
    </source>
</evidence>
<comment type="caution">
    <text evidence="8">The sequence shown here is derived from an EMBL/GenBank/DDBJ whole genome shotgun (WGS) entry which is preliminary data.</text>
</comment>
<evidence type="ECO:0000313" key="8">
    <source>
        <dbReference type="EMBL" id="GEL19868.1"/>
    </source>
</evidence>
<sequence>MLKYVYGFDEGSRVFDEIGLLPHANAGALSQDELTRLRAVCPSPGPGPEVVAVARLADELRTAAVGDTVTYVRDRDINYTNVCAFRCAFCGFAKGPLSLNLRGRPYLLSPGEFAERAREAWDRGATAVCLQGGIHPSFDGSFYLDVTAAVHATVPELHIHGFTALEVTEGARRRAARPHVARGRAGACCLPDRLSRR</sequence>
<evidence type="ECO:0000256" key="1">
    <source>
        <dbReference type="ARBA" id="ARBA00001966"/>
    </source>
</evidence>
<dbReference type="PROSITE" id="PS51918">
    <property type="entry name" value="RADICAL_SAM"/>
    <property type="match status" value="1"/>
</dbReference>
<dbReference type="OrthoDB" id="9802027at2"/>
<keyword evidence="4" id="KW-0479">Metal-binding</keyword>
<feature type="domain" description="Radical SAM core" evidence="7">
    <location>
        <begin position="69"/>
        <end position="197"/>
    </location>
</feature>
<dbReference type="EMBL" id="BJVI01000049">
    <property type="protein sequence ID" value="GEL19868.1"/>
    <property type="molecule type" value="Genomic_DNA"/>
</dbReference>
<keyword evidence="6" id="KW-0411">Iron-sulfur</keyword>
<dbReference type="GO" id="GO:0044689">
    <property type="term" value="F:7,8-didemethyl-8-hydroxy-5-deazariboflavin synthase activity"/>
    <property type="evidence" value="ECO:0007669"/>
    <property type="project" value="TreeGrafter"/>
</dbReference>
<dbReference type="InterPro" id="IPR013785">
    <property type="entry name" value="Aldolase_TIM"/>
</dbReference>
<dbReference type="GO" id="GO:0046872">
    <property type="term" value="F:metal ion binding"/>
    <property type="evidence" value="ECO:0007669"/>
    <property type="project" value="UniProtKB-KW"/>
</dbReference>
<keyword evidence="2" id="KW-0004">4Fe-4S</keyword>
<evidence type="ECO:0000256" key="2">
    <source>
        <dbReference type="ARBA" id="ARBA00022485"/>
    </source>
</evidence>
<dbReference type="Proteomes" id="UP000321328">
    <property type="component" value="Unassembled WGS sequence"/>
</dbReference>
<proteinExistence type="predicted"/>
<dbReference type="SUPFAM" id="SSF102114">
    <property type="entry name" value="Radical SAM enzymes"/>
    <property type="match status" value="1"/>
</dbReference>
<keyword evidence="9" id="KW-1185">Reference proteome</keyword>
<name>A0A511DA94_9PSEU</name>
<comment type="cofactor">
    <cofactor evidence="1">
        <name>[4Fe-4S] cluster</name>
        <dbReference type="ChEBI" id="CHEBI:49883"/>
    </cofactor>
</comment>
<dbReference type="PANTHER" id="PTHR43076:SF1">
    <property type="entry name" value="LIPOYL SYNTHASE 2"/>
    <property type="match status" value="1"/>
</dbReference>
<dbReference type="Pfam" id="PF04055">
    <property type="entry name" value="Radical_SAM"/>
    <property type="match status" value="1"/>
</dbReference>
<dbReference type="Gene3D" id="3.20.20.70">
    <property type="entry name" value="Aldolase class I"/>
    <property type="match status" value="1"/>
</dbReference>
<dbReference type="AlphaFoldDB" id="A0A511DA94"/>
<dbReference type="GO" id="GO:0051539">
    <property type="term" value="F:4 iron, 4 sulfur cluster binding"/>
    <property type="evidence" value="ECO:0007669"/>
    <property type="project" value="UniProtKB-KW"/>
</dbReference>